<proteinExistence type="predicted"/>
<dbReference type="EMBL" id="JAAXLA010000070">
    <property type="protein sequence ID" value="NMI00972.1"/>
    <property type="molecule type" value="Genomic_DNA"/>
</dbReference>
<feature type="transmembrane region" description="Helical" evidence="1">
    <location>
        <begin position="117"/>
        <end position="138"/>
    </location>
</feature>
<sequence length="171" mass="18147">MRPRTRTTAGAIARGMLAGAVGTLAMDTVWYIRYRRGGGRQPFLAWETAAATTGYADASAPAQVGRRVVEGVLHVELPPGTARPMTNAVHWLTGTGWGAVYALLARSGPMRDPVVGGPALAAMAFTSSYLLLGAAGIYEPVWRYDPTTLAKDVTAHLAFGVTSAVTYRLLR</sequence>
<evidence type="ECO:0000313" key="3">
    <source>
        <dbReference type="Proteomes" id="UP000820669"/>
    </source>
</evidence>
<dbReference type="Proteomes" id="UP000820669">
    <property type="component" value="Unassembled WGS sequence"/>
</dbReference>
<evidence type="ECO:0000313" key="2">
    <source>
        <dbReference type="EMBL" id="NMI00972.1"/>
    </source>
</evidence>
<keyword evidence="1" id="KW-1133">Transmembrane helix</keyword>
<reference evidence="2 3" key="1">
    <citation type="submission" date="2020-04" db="EMBL/GenBank/DDBJ databases">
        <authorList>
            <person name="Klaysubun C."/>
            <person name="Duangmal K."/>
            <person name="Lipun K."/>
        </authorList>
    </citation>
    <scope>NUCLEOTIDE SEQUENCE [LARGE SCALE GENOMIC DNA]</scope>
    <source>
        <strain evidence="2 3">K10HN5</strain>
    </source>
</reference>
<keyword evidence="1" id="KW-0472">Membrane</keyword>
<feature type="transmembrane region" description="Helical" evidence="1">
    <location>
        <begin position="12"/>
        <end position="32"/>
    </location>
</feature>
<protein>
    <recommendedName>
        <fullName evidence="4">DUF1440 domain-containing protein</fullName>
    </recommendedName>
</protein>
<keyword evidence="3" id="KW-1185">Reference proteome</keyword>
<keyword evidence="1" id="KW-0812">Transmembrane</keyword>
<name>A0ABX1SHA9_9PSEU</name>
<evidence type="ECO:0000256" key="1">
    <source>
        <dbReference type="SAM" id="Phobius"/>
    </source>
</evidence>
<organism evidence="2 3">
    <name type="scientific">Pseudonocardia acidicola</name>
    <dbReference type="NCBI Taxonomy" id="2724939"/>
    <lineage>
        <taxon>Bacteria</taxon>
        <taxon>Bacillati</taxon>
        <taxon>Actinomycetota</taxon>
        <taxon>Actinomycetes</taxon>
        <taxon>Pseudonocardiales</taxon>
        <taxon>Pseudonocardiaceae</taxon>
        <taxon>Pseudonocardia</taxon>
    </lineage>
</organism>
<gene>
    <name evidence="2" type="ORF">HF526_27260</name>
</gene>
<accession>A0ABX1SHA9</accession>
<comment type="caution">
    <text evidence="2">The sequence shown here is derived from an EMBL/GenBank/DDBJ whole genome shotgun (WGS) entry which is preliminary data.</text>
</comment>
<evidence type="ECO:0008006" key="4">
    <source>
        <dbReference type="Google" id="ProtNLM"/>
    </source>
</evidence>
<dbReference type="RefSeq" id="WP_169384438.1">
    <property type="nucleotide sequence ID" value="NZ_JAAXLA010000070.1"/>
</dbReference>
<feature type="transmembrane region" description="Helical" evidence="1">
    <location>
        <begin position="88"/>
        <end position="105"/>
    </location>
</feature>